<dbReference type="PANTHER" id="PTHR40469:SF2">
    <property type="entry name" value="GALACTOSE-BINDING DOMAIN-LIKE SUPERFAMILY PROTEIN"/>
    <property type="match status" value="1"/>
</dbReference>
<dbReference type="Pfam" id="PF06283">
    <property type="entry name" value="ThuA"/>
    <property type="match status" value="1"/>
</dbReference>
<dbReference type="Gene3D" id="3.40.50.880">
    <property type="match status" value="1"/>
</dbReference>
<evidence type="ECO:0000259" key="2">
    <source>
        <dbReference type="Pfam" id="PF06283"/>
    </source>
</evidence>
<dbReference type="InterPro" id="IPR029010">
    <property type="entry name" value="ThuA-like"/>
</dbReference>
<dbReference type="PANTHER" id="PTHR40469">
    <property type="entry name" value="SECRETED GLYCOSYL HYDROLASE"/>
    <property type="match status" value="1"/>
</dbReference>
<accession>A0A916X6D6</accession>
<comment type="caution">
    <text evidence="3">The sequence shown here is derived from an EMBL/GenBank/DDBJ whole genome shotgun (WGS) entry which is preliminary data.</text>
</comment>
<feature type="domain" description="ThuA-like" evidence="2">
    <location>
        <begin position="136"/>
        <end position="358"/>
    </location>
</feature>
<feature type="chain" id="PRO_5037010148" description="ThuA-like domain-containing protein" evidence="1">
    <location>
        <begin position="24"/>
        <end position="367"/>
    </location>
</feature>
<evidence type="ECO:0000313" key="3">
    <source>
        <dbReference type="EMBL" id="GGC16763.1"/>
    </source>
</evidence>
<dbReference type="AlphaFoldDB" id="A0A916X6D6"/>
<feature type="signal peptide" evidence="1">
    <location>
        <begin position="1"/>
        <end position="23"/>
    </location>
</feature>
<dbReference type="Proteomes" id="UP000608154">
    <property type="component" value="Unassembled WGS sequence"/>
</dbReference>
<proteinExistence type="predicted"/>
<dbReference type="EMBL" id="BMHK01000069">
    <property type="protein sequence ID" value="GGC16763.1"/>
    <property type="molecule type" value="Genomic_DNA"/>
</dbReference>
<reference evidence="3" key="1">
    <citation type="journal article" date="2014" name="Int. J. Syst. Evol. Microbiol.">
        <title>Complete genome sequence of Corynebacterium casei LMG S-19264T (=DSM 44701T), isolated from a smear-ripened cheese.</title>
        <authorList>
            <consortium name="US DOE Joint Genome Institute (JGI-PGF)"/>
            <person name="Walter F."/>
            <person name="Albersmeier A."/>
            <person name="Kalinowski J."/>
            <person name="Ruckert C."/>
        </authorList>
    </citation>
    <scope>NUCLEOTIDE SEQUENCE</scope>
    <source>
        <strain evidence="3">CGMCC 1.15095</strain>
    </source>
</reference>
<evidence type="ECO:0000313" key="4">
    <source>
        <dbReference type="Proteomes" id="UP000608154"/>
    </source>
</evidence>
<dbReference type="RefSeq" id="WP_188773280.1">
    <property type="nucleotide sequence ID" value="NZ_BMHK01000069.1"/>
</dbReference>
<dbReference type="InterPro" id="IPR029062">
    <property type="entry name" value="Class_I_gatase-like"/>
</dbReference>
<keyword evidence="4" id="KW-1185">Reference proteome</keyword>
<gene>
    <name evidence="3" type="ORF">GCM10011494_39570</name>
</gene>
<protein>
    <recommendedName>
        <fullName evidence="2">ThuA-like domain-containing protein</fullName>
    </recommendedName>
</protein>
<organism evidence="3 4">
    <name type="scientific">Novosphingobium endophyticum</name>
    <dbReference type="NCBI Taxonomy" id="1955250"/>
    <lineage>
        <taxon>Bacteria</taxon>
        <taxon>Pseudomonadati</taxon>
        <taxon>Pseudomonadota</taxon>
        <taxon>Alphaproteobacteria</taxon>
        <taxon>Sphingomonadales</taxon>
        <taxon>Sphingomonadaceae</taxon>
        <taxon>Novosphingobium</taxon>
    </lineage>
</organism>
<evidence type="ECO:0000256" key="1">
    <source>
        <dbReference type="SAM" id="SignalP"/>
    </source>
</evidence>
<keyword evidence="1" id="KW-0732">Signal</keyword>
<name>A0A916X6D6_9SPHN</name>
<reference evidence="3" key="2">
    <citation type="submission" date="2020-09" db="EMBL/GenBank/DDBJ databases">
        <authorList>
            <person name="Sun Q."/>
            <person name="Zhou Y."/>
        </authorList>
    </citation>
    <scope>NUCLEOTIDE SEQUENCE</scope>
    <source>
        <strain evidence="3">CGMCC 1.15095</strain>
    </source>
</reference>
<sequence>MKKTLLSFLATGATILAYQPAVAATVDCPLRDEPFSVKSPLIDVLLSPAARAVLEQAAPGRVAKIPPRFASATPPTFAAILSVEMAGMMTGIPADKLPVIDAELRALPVTEADKEARCARYDNDVPNFDMPKGKPRLLVFEKITGFRDGPSVDAAREALTVMAKRNGWAIVSTEKGGAINEKTLRKFDAIIWNNVSGDVLTLTQRRALQDFLKRGGGFVAVHGAAGDPVYFWDWYIDGLIGARFKGHIMNPQFQNARVQVNKDHPVAKSLPTEWRMKDEWYSFSTNPRAAGAKVVLTLDESSYSPKGMQGDLSMGDHPIAWTNCYGKGRTFYSAIGHMPETYSEPHHVALLESAIRWASNRKNDCKQ</sequence>
<dbReference type="SUPFAM" id="SSF52317">
    <property type="entry name" value="Class I glutamine amidotransferase-like"/>
    <property type="match status" value="1"/>
</dbReference>